<comment type="function">
    <text evidence="3">Flagellin is the subunit protein which polymerizes to form the filaments of bacterial flagella.</text>
</comment>
<organism evidence="6 7">
    <name type="scientific">Sagittula stellata (strain ATCC 700073 / DSM 11524 / E-37)</name>
    <dbReference type="NCBI Taxonomy" id="388399"/>
    <lineage>
        <taxon>Bacteria</taxon>
        <taxon>Pseudomonadati</taxon>
        <taxon>Pseudomonadota</taxon>
        <taxon>Alphaproteobacteria</taxon>
        <taxon>Rhodobacterales</taxon>
        <taxon>Roseobacteraceae</taxon>
        <taxon>Sagittula</taxon>
    </lineage>
</organism>
<dbReference type="EMBL" id="AAYA01000002">
    <property type="protein sequence ID" value="EBA09898.1"/>
    <property type="molecule type" value="Genomic_DNA"/>
</dbReference>
<gene>
    <name evidence="6" type="ORF">SSE37_08818</name>
</gene>
<comment type="subcellular location">
    <subcellularLocation>
        <location evidence="3">Secreted</location>
    </subcellularLocation>
    <subcellularLocation>
        <location evidence="3">Bacterial flagellum</location>
    </subcellularLocation>
</comment>
<dbReference type="Pfam" id="PF00700">
    <property type="entry name" value="Flagellin_C"/>
    <property type="match status" value="1"/>
</dbReference>
<keyword evidence="6" id="KW-0966">Cell projection</keyword>
<dbReference type="PANTHER" id="PTHR42792">
    <property type="entry name" value="FLAGELLIN"/>
    <property type="match status" value="1"/>
</dbReference>
<dbReference type="InterPro" id="IPR001492">
    <property type="entry name" value="Flagellin"/>
</dbReference>
<keyword evidence="6" id="KW-0969">Cilium</keyword>
<dbReference type="AlphaFoldDB" id="A3JZJ5"/>
<feature type="domain" description="Flagellin N-terminal" evidence="4">
    <location>
        <begin position="10"/>
        <end position="143"/>
    </location>
</feature>
<evidence type="ECO:0000259" key="4">
    <source>
        <dbReference type="Pfam" id="PF00669"/>
    </source>
</evidence>
<proteinExistence type="inferred from homology"/>
<name>A3JZJ5_SAGS3</name>
<dbReference type="InterPro" id="IPR001029">
    <property type="entry name" value="Flagellin_N"/>
</dbReference>
<comment type="similarity">
    <text evidence="1 3">Belongs to the bacterial flagellin family.</text>
</comment>
<evidence type="ECO:0000256" key="2">
    <source>
        <dbReference type="ARBA" id="ARBA00023143"/>
    </source>
</evidence>
<dbReference type="GO" id="GO:0005576">
    <property type="term" value="C:extracellular region"/>
    <property type="evidence" value="ECO:0007669"/>
    <property type="project" value="UniProtKB-SubCell"/>
</dbReference>
<dbReference type="Pfam" id="PF00669">
    <property type="entry name" value="Flagellin_N"/>
    <property type="match status" value="1"/>
</dbReference>
<evidence type="ECO:0000256" key="1">
    <source>
        <dbReference type="ARBA" id="ARBA00005709"/>
    </source>
</evidence>
<keyword evidence="6" id="KW-0282">Flagellum</keyword>
<dbReference type="eggNOG" id="COG1344">
    <property type="taxonomic scope" value="Bacteria"/>
</dbReference>
<evidence type="ECO:0000313" key="7">
    <source>
        <dbReference type="Proteomes" id="UP000005713"/>
    </source>
</evidence>
<keyword evidence="2 3" id="KW-0975">Bacterial flagellum</keyword>
<dbReference type="SUPFAM" id="SSF64518">
    <property type="entry name" value="Phase 1 flagellin"/>
    <property type="match status" value="1"/>
</dbReference>
<evidence type="ECO:0000313" key="6">
    <source>
        <dbReference type="EMBL" id="EBA09898.1"/>
    </source>
</evidence>
<dbReference type="InterPro" id="IPR046358">
    <property type="entry name" value="Flagellin_C"/>
</dbReference>
<evidence type="ECO:0000259" key="5">
    <source>
        <dbReference type="Pfam" id="PF00700"/>
    </source>
</evidence>
<reference evidence="6 7" key="1">
    <citation type="submission" date="2006-06" db="EMBL/GenBank/DDBJ databases">
        <authorList>
            <person name="Moran M.A."/>
            <person name="Ferriera S."/>
            <person name="Johnson J."/>
            <person name="Kravitz S."/>
            <person name="Beeson K."/>
            <person name="Sutton G."/>
            <person name="Rogers Y.-H."/>
            <person name="Friedman R."/>
            <person name="Frazier M."/>
            <person name="Venter J.C."/>
        </authorList>
    </citation>
    <scope>NUCLEOTIDE SEQUENCE [LARGE SCALE GENOMIC DNA]</scope>
    <source>
        <strain evidence="6 7">E-37</strain>
    </source>
</reference>
<comment type="caution">
    <text evidence="6">The sequence shown here is derived from an EMBL/GenBank/DDBJ whole genome shotgun (WGS) entry which is preliminary data.</text>
</comment>
<sequence>MKGALDMSSILTNTGAMTALQTLKMVNRSLTDTQGMISTGKRVATAKDNSAVWAISKAMESDVAGFKRISDSLSLGQATIDVARKGAETVTALLTQVKEKVVASQEENVDRNKIQTDIDALRDQIAAVVGASQFNGQYLLENTEQTANSGGINVLASIDRSSDGTVASTDIRVNKQDLGTGASSIGASLTSLTGANNDIAGDGDAAAFVMTGAATAPTGTTTFGSASTDSVAAGTAFSISITGTAGNGLAATTDRNDISYVARDGDTMADVVAGLAQSFNSYAADDLGTDTTVNAVVQNGNEIAFTGHDGTGDNFSLTVNQYDPDASTTIGGRLSALADVDVTTQSGTDSALAAIDGLIDIAIDSAAAFGSAQMRIETQSNFVSGLTDALKSGIGTLVDADMEETSARLQALQVQQQLSIQAMSIANQAPQSLLSLFR</sequence>
<keyword evidence="7" id="KW-1185">Reference proteome</keyword>
<accession>A3JZJ5</accession>
<dbReference type="Gene3D" id="1.20.1330.10">
    <property type="entry name" value="f41 fragment of flagellin, N-terminal domain"/>
    <property type="match status" value="2"/>
</dbReference>
<protein>
    <recommendedName>
        <fullName evidence="3">Flagellin</fullName>
    </recommendedName>
</protein>
<keyword evidence="3" id="KW-0964">Secreted</keyword>
<evidence type="ECO:0000256" key="3">
    <source>
        <dbReference type="RuleBase" id="RU362073"/>
    </source>
</evidence>
<dbReference type="Proteomes" id="UP000005713">
    <property type="component" value="Unassembled WGS sequence"/>
</dbReference>
<dbReference type="PANTHER" id="PTHR42792:SF2">
    <property type="entry name" value="FLAGELLIN"/>
    <property type="match status" value="1"/>
</dbReference>
<feature type="domain" description="Flagellin C-terminal" evidence="5">
    <location>
        <begin position="354"/>
        <end position="437"/>
    </location>
</feature>
<dbReference type="PRINTS" id="PR00207">
    <property type="entry name" value="FLAGELLIN"/>
</dbReference>
<dbReference type="GO" id="GO:0009288">
    <property type="term" value="C:bacterial-type flagellum"/>
    <property type="evidence" value="ECO:0007669"/>
    <property type="project" value="UniProtKB-SubCell"/>
</dbReference>
<dbReference type="GO" id="GO:0005198">
    <property type="term" value="F:structural molecule activity"/>
    <property type="evidence" value="ECO:0007669"/>
    <property type="project" value="UniProtKB-UniRule"/>
</dbReference>